<evidence type="ECO:0000256" key="13">
    <source>
        <dbReference type="ARBA" id="ARBA00023306"/>
    </source>
</evidence>
<comment type="cofactor">
    <cofactor evidence="1 16">
        <name>FAD</name>
        <dbReference type="ChEBI" id="CHEBI:57692"/>
    </cofactor>
</comment>
<organism evidence="18 19">
    <name type="scientific">Thermoflavimicrobium dichotomicum</name>
    <dbReference type="NCBI Taxonomy" id="46223"/>
    <lineage>
        <taxon>Bacteria</taxon>
        <taxon>Bacillati</taxon>
        <taxon>Bacillota</taxon>
        <taxon>Bacilli</taxon>
        <taxon>Bacillales</taxon>
        <taxon>Thermoactinomycetaceae</taxon>
        <taxon>Thermoflavimicrobium</taxon>
    </lineage>
</organism>
<dbReference type="InterPro" id="IPR006094">
    <property type="entry name" value="Oxid_FAD_bind_N"/>
</dbReference>
<evidence type="ECO:0000256" key="10">
    <source>
        <dbReference type="ARBA" id="ARBA00022960"/>
    </source>
</evidence>
<keyword evidence="12 16" id="KW-0560">Oxidoreductase</keyword>
<evidence type="ECO:0000256" key="4">
    <source>
        <dbReference type="ARBA" id="ARBA00004752"/>
    </source>
</evidence>
<dbReference type="GO" id="GO:0071555">
    <property type="term" value="P:cell wall organization"/>
    <property type="evidence" value="ECO:0007669"/>
    <property type="project" value="UniProtKB-KW"/>
</dbReference>
<evidence type="ECO:0000256" key="14">
    <source>
        <dbReference type="ARBA" id="ARBA00023316"/>
    </source>
</evidence>
<dbReference type="GO" id="GO:0005829">
    <property type="term" value="C:cytosol"/>
    <property type="evidence" value="ECO:0007669"/>
    <property type="project" value="TreeGrafter"/>
</dbReference>
<dbReference type="InterPro" id="IPR003170">
    <property type="entry name" value="MurB"/>
</dbReference>
<dbReference type="STRING" id="46223.SAMN05421852_1044"/>
<dbReference type="InterPro" id="IPR016167">
    <property type="entry name" value="FAD-bd_PCMH_sub1"/>
</dbReference>
<dbReference type="InterPro" id="IPR036318">
    <property type="entry name" value="FAD-bd_PCMH-like_sf"/>
</dbReference>
<dbReference type="AlphaFoldDB" id="A0A1I3N5H6"/>
<comment type="subcellular location">
    <subcellularLocation>
        <location evidence="3 16">Cytoplasm</location>
    </subcellularLocation>
</comment>
<protein>
    <recommendedName>
        <fullName evidence="16">UDP-N-acetylenolpyruvoylglucosamine reductase</fullName>
        <ecNumber evidence="16">1.3.1.98</ecNumber>
    </recommendedName>
    <alternativeName>
        <fullName evidence="16">UDP-N-acetylmuramate dehydrogenase</fullName>
    </alternativeName>
</protein>
<dbReference type="UniPathway" id="UPA00219"/>
<dbReference type="InterPro" id="IPR036635">
    <property type="entry name" value="MurB_C_sf"/>
</dbReference>
<dbReference type="PANTHER" id="PTHR21071:SF5">
    <property type="entry name" value="UDP-N-ACETYLENOLPYRUVOYLGLUCOSAMINE REDUCTASE"/>
    <property type="match status" value="1"/>
</dbReference>
<evidence type="ECO:0000256" key="3">
    <source>
        <dbReference type="ARBA" id="ARBA00004496"/>
    </source>
</evidence>
<reference evidence="18" key="1">
    <citation type="submission" date="2016-10" db="EMBL/GenBank/DDBJ databases">
        <authorList>
            <person name="de Groot N.N."/>
        </authorList>
    </citation>
    <scope>NUCLEOTIDE SEQUENCE [LARGE SCALE GENOMIC DNA]</scope>
    <source>
        <strain evidence="18">DSM 44778</strain>
    </source>
</reference>
<feature type="active site" evidence="16">
    <location>
        <position position="297"/>
    </location>
</feature>
<evidence type="ECO:0000313" key="19">
    <source>
        <dbReference type="Proteomes" id="UP000199545"/>
    </source>
</evidence>
<keyword evidence="5 16" id="KW-0963">Cytoplasm</keyword>
<dbReference type="GO" id="GO:0008762">
    <property type="term" value="F:UDP-N-acetylmuramate dehydrogenase activity"/>
    <property type="evidence" value="ECO:0007669"/>
    <property type="project" value="UniProtKB-UniRule"/>
</dbReference>
<evidence type="ECO:0000256" key="1">
    <source>
        <dbReference type="ARBA" id="ARBA00001974"/>
    </source>
</evidence>
<feature type="domain" description="FAD-binding PCMH-type" evidence="17">
    <location>
        <begin position="32"/>
        <end position="198"/>
    </location>
</feature>
<feature type="active site" evidence="16">
    <location>
        <position position="176"/>
    </location>
</feature>
<dbReference type="InterPro" id="IPR016169">
    <property type="entry name" value="FAD-bd_PCMH_sub2"/>
</dbReference>
<evidence type="ECO:0000256" key="6">
    <source>
        <dbReference type="ARBA" id="ARBA00022618"/>
    </source>
</evidence>
<name>A0A1I3N5H6_9BACL</name>
<dbReference type="EC" id="1.3.1.98" evidence="16"/>
<keyword evidence="6 16" id="KW-0132">Cell division</keyword>
<evidence type="ECO:0000256" key="5">
    <source>
        <dbReference type="ARBA" id="ARBA00022490"/>
    </source>
</evidence>
<comment type="similarity">
    <text evidence="16">Belongs to the MurB family.</text>
</comment>
<evidence type="ECO:0000256" key="12">
    <source>
        <dbReference type="ARBA" id="ARBA00023002"/>
    </source>
</evidence>
<keyword evidence="8 16" id="KW-0274">FAD</keyword>
<dbReference type="InterPro" id="IPR016166">
    <property type="entry name" value="FAD-bd_PCMH"/>
</dbReference>
<keyword evidence="19" id="KW-1185">Reference proteome</keyword>
<dbReference type="NCBIfam" id="TIGR00179">
    <property type="entry name" value="murB"/>
    <property type="match status" value="1"/>
</dbReference>
<keyword evidence="13 16" id="KW-0131">Cell cycle</keyword>
<evidence type="ECO:0000313" key="18">
    <source>
        <dbReference type="EMBL" id="SFJ04518.1"/>
    </source>
</evidence>
<evidence type="ECO:0000256" key="16">
    <source>
        <dbReference type="HAMAP-Rule" id="MF_00037"/>
    </source>
</evidence>
<dbReference type="GO" id="GO:0008360">
    <property type="term" value="P:regulation of cell shape"/>
    <property type="evidence" value="ECO:0007669"/>
    <property type="project" value="UniProtKB-KW"/>
</dbReference>
<gene>
    <name evidence="16" type="primary">murB</name>
    <name evidence="18" type="ORF">SAMN05421852_1044</name>
</gene>
<dbReference type="Gene3D" id="3.30.43.10">
    <property type="entry name" value="Uridine Diphospho-n-acetylenolpyruvylglucosamine Reductase, domain 2"/>
    <property type="match status" value="1"/>
</dbReference>
<dbReference type="HAMAP" id="MF_00037">
    <property type="entry name" value="MurB"/>
    <property type="match status" value="1"/>
</dbReference>
<evidence type="ECO:0000256" key="15">
    <source>
        <dbReference type="ARBA" id="ARBA00048914"/>
    </source>
</evidence>
<dbReference type="GO" id="GO:0051301">
    <property type="term" value="P:cell division"/>
    <property type="evidence" value="ECO:0007669"/>
    <property type="project" value="UniProtKB-KW"/>
</dbReference>
<dbReference type="SUPFAM" id="SSF56194">
    <property type="entry name" value="Uridine diphospho-N-Acetylenolpyruvylglucosamine reductase, MurB, C-terminal domain"/>
    <property type="match status" value="1"/>
</dbReference>
<evidence type="ECO:0000256" key="7">
    <source>
        <dbReference type="ARBA" id="ARBA00022630"/>
    </source>
</evidence>
<dbReference type="GO" id="GO:0071949">
    <property type="term" value="F:FAD binding"/>
    <property type="evidence" value="ECO:0007669"/>
    <property type="project" value="InterPro"/>
</dbReference>
<evidence type="ECO:0000256" key="8">
    <source>
        <dbReference type="ARBA" id="ARBA00022827"/>
    </source>
</evidence>
<dbReference type="GO" id="GO:0009252">
    <property type="term" value="P:peptidoglycan biosynthetic process"/>
    <property type="evidence" value="ECO:0007669"/>
    <property type="project" value="UniProtKB-UniRule"/>
</dbReference>
<keyword evidence="14 16" id="KW-0961">Cell wall biogenesis/degradation</keyword>
<comment type="pathway">
    <text evidence="4 16">Cell wall biogenesis; peptidoglycan biosynthesis.</text>
</comment>
<feature type="active site" description="Proton donor" evidence="16">
    <location>
        <position position="227"/>
    </location>
</feature>
<dbReference type="InterPro" id="IPR011601">
    <property type="entry name" value="MurB_C"/>
</dbReference>
<keyword evidence="9 16" id="KW-0521">NADP</keyword>
<dbReference type="Proteomes" id="UP000199545">
    <property type="component" value="Unassembled WGS sequence"/>
</dbReference>
<evidence type="ECO:0000256" key="2">
    <source>
        <dbReference type="ARBA" id="ARBA00003921"/>
    </source>
</evidence>
<dbReference type="Pfam" id="PF02873">
    <property type="entry name" value="MurB_C"/>
    <property type="match status" value="1"/>
</dbReference>
<dbReference type="EMBL" id="FORR01000004">
    <property type="protein sequence ID" value="SFJ04518.1"/>
    <property type="molecule type" value="Genomic_DNA"/>
</dbReference>
<sequence>MITQSIVDELTQCGIGDLRINEPLSRHTTWKVGGPADLFICPRNRKELEQTMIIVYKHKIPWRAIGRGSNLLVRDGGIRGAVIKLDEGFDYLHIEGTRVVAGGGYSTILLATKTAKQGLSGLEFAGGIPGNVGGAVYMNAGAHGSEISRVLVSAEVLLETGEWVTLSNEELKFRYRTSILQNELRGIVTEATFQLEKGDEQEIVAALSRFKDRRRQTQPLQFPCAGSVFRNPPGDYAGRLIEKAGLKGYRIGDAEVSTLHANFIINRGQAKAQDVLSLIQHIIKTVKEKFHVTLEPEVQVIGEE</sequence>
<comment type="catalytic activity">
    <reaction evidence="15 16">
        <text>UDP-N-acetyl-alpha-D-muramate + NADP(+) = UDP-N-acetyl-3-O-(1-carboxyvinyl)-alpha-D-glucosamine + NADPH + H(+)</text>
        <dbReference type="Rhea" id="RHEA:12248"/>
        <dbReference type="ChEBI" id="CHEBI:15378"/>
        <dbReference type="ChEBI" id="CHEBI:57783"/>
        <dbReference type="ChEBI" id="CHEBI:58349"/>
        <dbReference type="ChEBI" id="CHEBI:68483"/>
        <dbReference type="ChEBI" id="CHEBI:70757"/>
        <dbReference type="EC" id="1.3.1.98"/>
    </reaction>
</comment>
<dbReference type="Gene3D" id="3.30.465.10">
    <property type="match status" value="1"/>
</dbReference>
<dbReference type="SUPFAM" id="SSF56176">
    <property type="entry name" value="FAD-binding/transporter-associated domain-like"/>
    <property type="match status" value="1"/>
</dbReference>
<dbReference type="Gene3D" id="3.90.78.10">
    <property type="entry name" value="UDP-N-acetylenolpyruvoylglucosamine reductase, C-terminal domain"/>
    <property type="match status" value="1"/>
</dbReference>
<evidence type="ECO:0000256" key="11">
    <source>
        <dbReference type="ARBA" id="ARBA00022984"/>
    </source>
</evidence>
<dbReference type="NCBIfam" id="NF010480">
    <property type="entry name" value="PRK13905.1"/>
    <property type="match status" value="1"/>
</dbReference>
<proteinExistence type="inferred from homology"/>
<dbReference type="PROSITE" id="PS51387">
    <property type="entry name" value="FAD_PCMH"/>
    <property type="match status" value="1"/>
</dbReference>
<keyword evidence="11 16" id="KW-0573">Peptidoglycan synthesis</keyword>
<dbReference type="RefSeq" id="WP_245739748.1">
    <property type="nucleotide sequence ID" value="NZ_FORR01000004.1"/>
</dbReference>
<dbReference type="PANTHER" id="PTHR21071">
    <property type="entry name" value="UDP-N-ACETYLENOLPYRUVOYLGLUCOSAMINE REDUCTASE"/>
    <property type="match status" value="1"/>
</dbReference>
<keyword evidence="10 16" id="KW-0133">Cell shape</keyword>
<evidence type="ECO:0000259" key="17">
    <source>
        <dbReference type="PROSITE" id="PS51387"/>
    </source>
</evidence>
<evidence type="ECO:0000256" key="9">
    <source>
        <dbReference type="ARBA" id="ARBA00022857"/>
    </source>
</evidence>
<comment type="function">
    <text evidence="2 16">Cell wall formation.</text>
</comment>
<keyword evidence="7 16" id="KW-0285">Flavoprotein</keyword>
<accession>A0A1I3N5H6</accession>
<dbReference type="Pfam" id="PF01565">
    <property type="entry name" value="FAD_binding_4"/>
    <property type="match status" value="1"/>
</dbReference>